<organism evidence="2 3">
    <name type="scientific">Gymnopilus dilepis</name>
    <dbReference type="NCBI Taxonomy" id="231916"/>
    <lineage>
        <taxon>Eukaryota</taxon>
        <taxon>Fungi</taxon>
        <taxon>Dikarya</taxon>
        <taxon>Basidiomycota</taxon>
        <taxon>Agaricomycotina</taxon>
        <taxon>Agaricomycetes</taxon>
        <taxon>Agaricomycetidae</taxon>
        <taxon>Agaricales</taxon>
        <taxon>Agaricineae</taxon>
        <taxon>Hymenogastraceae</taxon>
        <taxon>Gymnopilus</taxon>
    </lineage>
</organism>
<dbReference type="Proteomes" id="UP000284706">
    <property type="component" value="Unassembled WGS sequence"/>
</dbReference>
<reference evidence="2 3" key="1">
    <citation type="journal article" date="2018" name="Evol. Lett.">
        <title>Horizontal gene cluster transfer increased hallucinogenic mushroom diversity.</title>
        <authorList>
            <person name="Reynolds H.T."/>
            <person name="Vijayakumar V."/>
            <person name="Gluck-Thaler E."/>
            <person name="Korotkin H.B."/>
            <person name="Matheny P.B."/>
            <person name="Slot J.C."/>
        </authorList>
    </citation>
    <scope>NUCLEOTIDE SEQUENCE [LARGE SCALE GENOMIC DNA]</scope>
    <source>
        <strain evidence="2 3">SRW20</strain>
    </source>
</reference>
<name>A0A409YLI5_9AGAR</name>
<protein>
    <submittedName>
        <fullName evidence="2">Uncharacterized protein</fullName>
    </submittedName>
</protein>
<dbReference type="AlphaFoldDB" id="A0A409YLI5"/>
<proteinExistence type="predicted"/>
<dbReference type="InParanoid" id="A0A409YLI5"/>
<keyword evidence="3" id="KW-1185">Reference proteome</keyword>
<evidence type="ECO:0000313" key="2">
    <source>
        <dbReference type="EMBL" id="PPR03888.1"/>
    </source>
</evidence>
<accession>A0A409YLI5</accession>
<gene>
    <name evidence="2" type="ORF">CVT26_000819</name>
</gene>
<feature type="region of interest" description="Disordered" evidence="1">
    <location>
        <begin position="151"/>
        <end position="189"/>
    </location>
</feature>
<evidence type="ECO:0000256" key="1">
    <source>
        <dbReference type="SAM" id="MobiDB-lite"/>
    </source>
</evidence>
<sequence length="189" mass="20045">MASGKRVTLTLHSIHTPDLVAILVSIGRFDKAGFTVTFGGGKVVFRDPDGDAILHGRGSDGIYLLDMGNDTTSSGGYTTSLAFSARSQEKPHPWRLGIAVLGMQVTLIKARNVVFEEGEIHRTSDSLSLSNSAEDVPEDFTAPIIQSAATPVSEKADARVGNEAVPTGVNVLHPRPPVAPRPSDHQPPL</sequence>
<comment type="caution">
    <text evidence="2">The sequence shown here is derived from an EMBL/GenBank/DDBJ whole genome shotgun (WGS) entry which is preliminary data.</text>
</comment>
<dbReference type="EMBL" id="NHYE01000694">
    <property type="protein sequence ID" value="PPR03888.1"/>
    <property type="molecule type" value="Genomic_DNA"/>
</dbReference>
<feature type="compositionally biased region" description="Pro residues" evidence="1">
    <location>
        <begin position="174"/>
        <end position="189"/>
    </location>
</feature>
<evidence type="ECO:0000313" key="3">
    <source>
        <dbReference type="Proteomes" id="UP000284706"/>
    </source>
</evidence>